<organism evidence="1 2">
    <name type="scientific">Tetranychus urticae</name>
    <name type="common">Two-spotted spider mite</name>
    <dbReference type="NCBI Taxonomy" id="32264"/>
    <lineage>
        <taxon>Eukaryota</taxon>
        <taxon>Metazoa</taxon>
        <taxon>Ecdysozoa</taxon>
        <taxon>Arthropoda</taxon>
        <taxon>Chelicerata</taxon>
        <taxon>Arachnida</taxon>
        <taxon>Acari</taxon>
        <taxon>Acariformes</taxon>
        <taxon>Trombidiformes</taxon>
        <taxon>Prostigmata</taxon>
        <taxon>Eleutherengona</taxon>
        <taxon>Raphignathae</taxon>
        <taxon>Tetranychoidea</taxon>
        <taxon>Tetranychidae</taxon>
        <taxon>Tetranychus</taxon>
    </lineage>
</organism>
<evidence type="ECO:0000313" key="1">
    <source>
        <dbReference type="EnsemblMetazoa" id="tetur17g01340.1"/>
    </source>
</evidence>
<name>T1KPQ3_TETUR</name>
<dbReference type="HOGENOM" id="CLU_2708001_0_0_1"/>
<evidence type="ECO:0000313" key="2">
    <source>
        <dbReference type="Proteomes" id="UP000015104"/>
    </source>
</evidence>
<reference evidence="1" key="2">
    <citation type="submission" date="2015-06" db="UniProtKB">
        <authorList>
            <consortium name="EnsemblMetazoa"/>
        </authorList>
    </citation>
    <scope>IDENTIFICATION</scope>
</reference>
<protein>
    <submittedName>
        <fullName evidence="1">Uncharacterized protein</fullName>
    </submittedName>
</protein>
<dbReference type="EMBL" id="CAEY01000336">
    <property type="status" value="NOT_ANNOTATED_CDS"/>
    <property type="molecule type" value="Genomic_DNA"/>
</dbReference>
<sequence length="73" mass="8188">MAEKATETVDPRKKFNISRHDRILWGSKPPTDFFSPKVRTAIPTSSTGPHWIANPGSPSFRLFSHNLSIKLLA</sequence>
<accession>T1KPQ3</accession>
<keyword evidence="2" id="KW-1185">Reference proteome</keyword>
<dbReference type="EnsemblMetazoa" id="tetur17g01340.1">
    <property type="protein sequence ID" value="tetur17g01340.1"/>
    <property type="gene ID" value="tetur17g01340"/>
</dbReference>
<proteinExistence type="predicted"/>
<dbReference type="AlphaFoldDB" id="T1KPQ3"/>
<dbReference type="Proteomes" id="UP000015104">
    <property type="component" value="Unassembled WGS sequence"/>
</dbReference>
<reference evidence="2" key="1">
    <citation type="submission" date="2011-08" db="EMBL/GenBank/DDBJ databases">
        <authorList>
            <person name="Rombauts S."/>
        </authorList>
    </citation>
    <scope>NUCLEOTIDE SEQUENCE</scope>
    <source>
        <strain evidence="2">London</strain>
    </source>
</reference>